<evidence type="ECO:0000313" key="2">
    <source>
        <dbReference type="Proteomes" id="UP000515955"/>
    </source>
</evidence>
<reference evidence="1 2" key="1">
    <citation type="submission" date="2020-08" db="EMBL/GenBank/DDBJ databases">
        <title>Genome sequence of Sphingomonas rhizophila KACC 19189T.</title>
        <authorList>
            <person name="Hyun D.-W."/>
            <person name="Bae J.-W."/>
        </authorList>
    </citation>
    <scope>NUCLEOTIDE SEQUENCE [LARGE SCALE GENOMIC DNA]</scope>
    <source>
        <strain evidence="1 2">KACC 19189</strain>
    </source>
</reference>
<proteinExistence type="predicted"/>
<name>A0A7G9SA92_9SPHN</name>
<accession>A0A7G9SA92</accession>
<keyword evidence="2" id="KW-1185">Reference proteome</keyword>
<dbReference type="AlphaFoldDB" id="A0A7G9SA92"/>
<dbReference type="Proteomes" id="UP000515955">
    <property type="component" value="Chromosome"/>
</dbReference>
<dbReference type="RefSeq" id="WP_187541766.1">
    <property type="nucleotide sequence ID" value="NZ_CP060717.1"/>
</dbReference>
<organism evidence="1 2">
    <name type="scientific">Sphingomonas rhizophila</name>
    <dbReference type="NCBI Taxonomy" id="2071607"/>
    <lineage>
        <taxon>Bacteria</taxon>
        <taxon>Pseudomonadati</taxon>
        <taxon>Pseudomonadota</taxon>
        <taxon>Alphaproteobacteria</taxon>
        <taxon>Sphingomonadales</taxon>
        <taxon>Sphingomonadaceae</taxon>
        <taxon>Sphingomonas</taxon>
    </lineage>
</organism>
<gene>
    <name evidence="1" type="ORF">H9L12_10985</name>
</gene>
<dbReference type="EMBL" id="CP060717">
    <property type="protein sequence ID" value="QNN64767.1"/>
    <property type="molecule type" value="Genomic_DNA"/>
</dbReference>
<evidence type="ECO:0000313" key="1">
    <source>
        <dbReference type="EMBL" id="QNN64767.1"/>
    </source>
</evidence>
<protein>
    <submittedName>
        <fullName evidence="1">Uncharacterized protein</fullName>
    </submittedName>
</protein>
<sequence length="127" mass="14312">MILFLAAMSSADFTALDIALQQCKREVINPMFAAEAERRSAFMTEAFREQEAIVAERLDIAAKKRAIRAGDPQAKGAETDAQLNARGLNVEDRQRALNDRRMLEGMRVDTMDAKRRYYLARCANGKD</sequence>
<dbReference type="KEGG" id="srhi:H9L12_10985"/>